<proteinExistence type="predicted"/>
<comment type="caution">
    <text evidence="1">The sequence shown here is derived from an EMBL/GenBank/DDBJ whole genome shotgun (WGS) entry which is preliminary data.</text>
</comment>
<name>A0A8S1A374_ARCPL</name>
<evidence type="ECO:0000313" key="1">
    <source>
        <dbReference type="EMBL" id="CAB3238899.1"/>
    </source>
</evidence>
<protein>
    <submittedName>
        <fullName evidence="1">Uncharacterized protein</fullName>
    </submittedName>
</protein>
<reference evidence="1 2" key="1">
    <citation type="submission" date="2020-04" db="EMBL/GenBank/DDBJ databases">
        <authorList>
            <person name="Wallbank WR R."/>
            <person name="Pardo Diaz C."/>
            <person name="Kozak K."/>
            <person name="Martin S."/>
            <person name="Jiggins C."/>
            <person name="Moest M."/>
            <person name="Warren A I."/>
            <person name="Byers J.R.P. K."/>
            <person name="Montejo-Kovacevich G."/>
            <person name="Yen C E."/>
        </authorList>
    </citation>
    <scope>NUCLEOTIDE SEQUENCE [LARGE SCALE GENOMIC DNA]</scope>
</reference>
<keyword evidence="2" id="KW-1185">Reference proteome</keyword>
<accession>A0A8S1A374</accession>
<sequence>MVCDERHVGCVWGRPTAAGAGAVKPGTPATTSARVASVDNISDVRHTLDCACSKSNINTLIMSHVPYGGRHNTLRQPRGAPVQPFGTGALRRSVRTRAKTVRKTQGRACRHKKRLNPLSSRVYCQFLHARQLHGAV</sequence>
<organism evidence="1 2">
    <name type="scientific">Arctia plantaginis</name>
    <name type="common">Wood tiger moth</name>
    <name type="synonym">Phalaena plantaginis</name>
    <dbReference type="NCBI Taxonomy" id="874455"/>
    <lineage>
        <taxon>Eukaryota</taxon>
        <taxon>Metazoa</taxon>
        <taxon>Ecdysozoa</taxon>
        <taxon>Arthropoda</taxon>
        <taxon>Hexapoda</taxon>
        <taxon>Insecta</taxon>
        <taxon>Pterygota</taxon>
        <taxon>Neoptera</taxon>
        <taxon>Endopterygota</taxon>
        <taxon>Lepidoptera</taxon>
        <taxon>Glossata</taxon>
        <taxon>Ditrysia</taxon>
        <taxon>Noctuoidea</taxon>
        <taxon>Erebidae</taxon>
        <taxon>Arctiinae</taxon>
        <taxon>Arctia</taxon>
    </lineage>
</organism>
<dbReference type="EMBL" id="CADEBC010000500">
    <property type="protein sequence ID" value="CAB3238899.1"/>
    <property type="molecule type" value="Genomic_DNA"/>
</dbReference>
<evidence type="ECO:0000313" key="2">
    <source>
        <dbReference type="Proteomes" id="UP000494106"/>
    </source>
</evidence>
<dbReference type="AlphaFoldDB" id="A0A8S1A374"/>
<dbReference type="Proteomes" id="UP000494106">
    <property type="component" value="Unassembled WGS sequence"/>
</dbReference>
<gene>
    <name evidence="1" type="ORF">APLA_LOCUS7626</name>
</gene>